<dbReference type="SMART" id="SM00181">
    <property type="entry name" value="EGF"/>
    <property type="match status" value="5"/>
</dbReference>
<feature type="domain" description="EGF-like" evidence="7">
    <location>
        <begin position="179"/>
        <end position="218"/>
    </location>
</feature>
<feature type="compositionally biased region" description="Low complexity" evidence="3">
    <location>
        <begin position="753"/>
        <end position="766"/>
    </location>
</feature>
<dbReference type="PROSITE" id="PS50024">
    <property type="entry name" value="SEA"/>
    <property type="match status" value="1"/>
</dbReference>
<feature type="region of interest" description="Disordered" evidence="3">
    <location>
        <begin position="1559"/>
        <end position="1658"/>
    </location>
</feature>
<evidence type="ECO:0000313" key="10">
    <source>
        <dbReference type="Proteomes" id="UP000008068"/>
    </source>
</evidence>
<feature type="domain" description="DOMON" evidence="8">
    <location>
        <begin position="593"/>
        <end position="713"/>
    </location>
</feature>
<comment type="caution">
    <text evidence="2">Lacks conserved residue(s) required for the propagation of feature annotation.</text>
</comment>
<dbReference type="PANTHER" id="PTHR46901:SF3">
    <property type="entry name" value="EGF-LIKE DOMAIN-CONTAINING PROTEIN"/>
    <property type="match status" value="1"/>
</dbReference>
<dbReference type="STRING" id="135651.G0N709"/>
<dbReference type="SMART" id="SM00664">
    <property type="entry name" value="DoH"/>
    <property type="match status" value="4"/>
</dbReference>
<protein>
    <recommendedName>
        <fullName evidence="11">DOMON domain-containing protein</fullName>
    </recommendedName>
</protein>
<dbReference type="PROSITE" id="PS50836">
    <property type="entry name" value="DOMON"/>
    <property type="match status" value="4"/>
</dbReference>
<accession>G0N709</accession>
<sequence length="1658" mass="182301">MLIRAVLTLLLASVASAHIKLVYPPARAPALDFYSSSNSQPPCGVPKPAAGEGVRTFLKAGSTIEMNWFVAVPHMGGIRLEVLNSSDEPIAIFTNFNDAFNVTETTKKVELPPNFECKDCAIRMTTQATEYGNSYFFYSCADINIVNEVPDGDTCVGNGNRMNGVCQCFDGFFGSECQFQDECKEDDDCGVQGYCRLGGDSPRRQCFCPTSRYGKNCELESDSIRSVADFDESQYQKREDQGNKIYWRLLKDEIEFVLRYPGQSWIAVGWKSPDAVCELTAADFINRQMTSTKAPAGSTISPIITNATRREQNDSGEQECGPNEQWSECPESSRECEHSCDWTHFPETTPNCPNSCGTPRCICKEGFVRMANDEDVCVPFEFCDKTIENEETCAANSTWAKCGTACEPTCANMYDTTACPASCEKPGCTCADNYVRQNGQCIYWGDCPELKDEKTTTRKMEESTQSTIDRNEITVTSETTKNTKTTQKVIVTECSLNETLNECGRVCEADCVSIFTRSECSDCGSAACACLQGYARNPQGQCVYWGDCPTDAQPATSKASIATTPATTQTVPPSVNGDVCYGDFRYPAGCSDCEYKLSWNYVEDSDEVEFSLETRVADNSWTGVGFSKDGTMLDADMIIVSSRHGKIQLNDMQSRGYDQPAMDSEQNVKSSSAAHANGVLRAQFTRKIDTGDVTDKQFNDGQCWKMLYPIAGGKLDQYGNVSIHLSTPLSSEKPVCIRSCTGSKKTSSEPKKSSPTTSAASSPSSTCINEYRFPEGCADLDCDYIAKWNASNEAVRFEITAKTPGRWTGIGFSRDGQMTNADMYTGWFYDGKAYIVDRFAYGRQLPAIDPADRQDIYDLGGKVEDDMQTIWFTRKLVSKDTKTDVSLDECHYFLFPVGGGRVLARKSSDFTNPKTPIGYHDQVQPQVSTAKICLCDQNGKVVAHESKAPLSRRVRRAANRVSTSAMHCADMVVGMVSNGRARIMDMYSPSKATPMEDSFFGGENSLTSAAAFQEDGITTLVFRKKLEAEEKWDNSIVNGPMVVIWAKGADPTNYVHTTGGAPIQAAPEFFSNAMKYHGKNARGVMTINFFETASPSSSADSEKTASQTPTVHGMHLEDTCEGSIRHPEGCVSDQCLYTISWISDGSVARFSIHGSLQTSQWTALGFSTDGNMAAADAVVIGIQNNAVMVTDQFMPNYGRPVVDEQQDIFDVETTYVNGFLTANFSRELHSDDEFDVDLQECVFLLYSPFGGVIEKNGEIRKHQETPLRSKSKICLNKCTEQKVVEKTIMPSEVVPTTPGAVPTTSRDSTTADVTTTTSAKKPVVTPSGPVTTKVLMPPMLTKPSFSVYEPQTPAKRRYGLRVRILNREFNEALNDPKTGFYQDFTKEVTESIDQLLAKRWKGMRVSKILGYEKGSIIAEFEVVAIEDTAKPMEIKSMVEENAVRGPIGLFSIEPSTVRVTEVDTTTAPSEEDIFKNSELWRNVLIIAVCSVISVVVVFLICLFCCTRCRKRTYTAYPVADHHMSYACRTLGEKGGFDNAIYHQPQRYYSQTTVASTKVTSASGAPGAGGQDPNGNLEGPPGGVGETTYAEWYSKVGSKPASQQHEEVPPQPPVQSRPPSTTPYVSYPNDPTGYYTLGGRHRQNSSSGGSNNKYGPQKY</sequence>
<organism evidence="10">
    <name type="scientific">Caenorhabditis brenneri</name>
    <name type="common">Nematode worm</name>
    <dbReference type="NCBI Taxonomy" id="135651"/>
    <lineage>
        <taxon>Eukaryota</taxon>
        <taxon>Metazoa</taxon>
        <taxon>Ecdysozoa</taxon>
        <taxon>Nematoda</taxon>
        <taxon>Chromadorea</taxon>
        <taxon>Rhabditida</taxon>
        <taxon>Rhabditina</taxon>
        <taxon>Rhabditomorpha</taxon>
        <taxon>Rhabditoidea</taxon>
        <taxon>Rhabditidae</taxon>
        <taxon>Peloderinae</taxon>
        <taxon>Caenorhabditis</taxon>
    </lineage>
</organism>
<evidence type="ECO:0000256" key="1">
    <source>
        <dbReference type="ARBA" id="ARBA00022900"/>
    </source>
</evidence>
<proteinExistence type="predicted"/>
<dbReference type="SUPFAM" id="SSF49344">
    <property type="entry name" value="CBD9-like"/>
    <property type="match status" value="1"/>
</dbReference>
<dbReference type="FunCoup" id="G0N709">
    <property type="interactions" value="70"/>
</dbReference>
<evidence type="ECO:0000259" key="7">
    <source>
        <dbReference type="PROSITE" id="PS50026"/>
    </source>
</evidence>
<keyword evidence="5" id="KW-0732">Signal</keyword>
<dbReference type="Gene3D" id="2.10.25.10">
    <property type="entry name" value="Laminin"/>
    <property type="match status" value="3"/>
</dbReference>
<feature type="transmembrane region" description="Helical" evidence="4">
    <location>
        <begin position="1483"/>
        <end position="1505"/>
    </location>
</feature>
<evidence type="ECO:0000256" key="2">
    <source>
        <dbReference type="PROSITE-ProRule" id="PRU00076"/>
    </source>
</evidence>
<dbReference type="OrthoDB" id="188511at2759"/>
<keyword evidence="2" id="KW-0245">EGF-like domain</keyword>
<dbReference type="OMA" id="EPNGEPT"/>
<dbReference type="SUPFAM" id="SSF57567">
    <property type="entry name" value="Serine protease inhibitors"/>
    <property type="match status" value="3"/>
</dbReference>
<keyword evidence="10" id="KW-1185">Reference proteome</keyword>
<keyword evidence="1" id="KW-0722">Serine protease inhibitor</keyword>
<reference evidence="10" key="1">
    <citation type="submission" date="2011-07" db="EMBL/GenBank/DDBJ databases">
        <authorList>
            <consortium name="Caenorhabditis brenneri Sequencing and Analysis Consortium"/>
            <person name="Wilson R.K."/>
        </authorList>
    </citation>
    <scope>NUCLEOTIDE SEQUENCE [LARGE SCALE GENOMIC DNA]</scope>
    <source>
        <strain evidence="10">PB2801</strain>
    </source>
</reference>
<dbReference type="Gene3D" id="2.60.40.1210">
    <property type="entry name" value="Cellobiose dehydrogenase, cytochrome domain"/>
    <property type="match status" value="2"/>
</dbReference>
<evidence type="ECO:0000256" key="5">
    <source>
        <dbReference type="SAM" id="SignalP"/>
    </source>
</evidence>
<dbReference type="InterPro" id="IPR036364">
    <property type="entry name" value="SEA_dom_sf"/>
</dbReference>
<dbReference type="InParanoid" id="G0N709"/>
<dbReference type="eggNOG" id="KOG4293">
    <property type="taxonomic scope" value="Eukaryota"/>
</dbReference>
<dbReference type="InterPro" id="IPR045266">
    <property type="entry name" value="DOH_DOMON"/>
</dbReference>
<dbReference type="HOGENOM" id="CLU_254310_0_0_1"/>
<feature type="region of interest" description="Disordered" evidence="3">
    <location>
        <begin position="1293"/>
        <end position="1326"/>
    </location>
</feature>
<feature type="disulfide bond" evidence="2">
    <location>
        <begin position="189"/>
        <end position="206"/>
    </location>
</feature>
<feature type="domain" description="SEA" evidence="6">
    <location>
        <begin position="1354"/>
        <end position="1464"/>
    </location>
</feature>
<keyword evidence="2" id="KW-1015">Disulfide bond</keyword>
<feature type="disulfide bond" evidence="2">
    <location>
        <begin position="208"/>
        <end position="217"/>
    </location>
</feature>
<feature type="domain" description="DOMON" evidence="8">
    <location>
        <begin position="926"/>
        <end position="1048"/>
    </location>
</feature>
<dbReference type="SUPFAM" id="SSF82671">
    <property type="entry name" value="SEA domain"/>
    <property type="match status" value="1"/>
</dbReference>
<evidence type="ECO:0000313" key="9">
    <source>
        <dbReference type="EMBL" id="EGT54532.1"/>
    </source>
</evidence>
<dbReference type="GO" id="GO:0004867">
    <property type="term" value="F:serine-type endopeptidase inhibitor activity"/>
    <property type="evidence" value="ECO:0007669"/>
    <property type="project" value="UniProtKB-KW"/>
</dbReference>
<keyword evidence="4" id="KW-0472">Membrane</keyword>
<dbReference type="EMBL" id="GL379846">
    <property type="protein sequence ID" value="EGT54532.1"/>
    <property type="molecule type" value="Genomic_DNA"/>
</dbReference>
<keyword evidence="4" id="KW-0812">Transmembrane</keyword>
<evidence type="ECO:0000259" key="6">
    <source>
        <dbReference type="PROSITE" id="PS50024"/>
    </source>
</evidence>
<evidence type="ECO:0008006" key="11">
    <source>
        <dbReference type="Google" id="ProtNLM"/>
    </source>
</evidence>
<feature type="region of interest" description="Disordered" evidence="3">
    <location>
        <begin position="740"/>
        <end position="766"/>
    </location>
</feature>
<dbReference type="InterPro" id="IPR005018">
    <property type="entry name" value="DOMON_domain"/>
</dbReference>
<dbReference type="PANTHER" id="PTHR46901">
    <property type="entry name" value="GH04942P"/>
    <property type="match status" value="1"/>
</dbReference>
<dbReference type="Pfam" id="PF03351">
    <property type="entry name" value="DOMON"/>
    <property type="match status" value="4"/>
</dbReference>
<dbReference type="InterPro" id="IPR036084">
    <property type="entry name" value="Ser_inhib-like_sf"/>
</dbReference>
<dbReference type="CDD" id="cd19941">
    <property type="entry name" value="TIL"/>
    <property type="match status" value="3"/>
</dbReference>
<dbReference type="InterPro" id="IPR000082">
    <property type="entry name" value="SEA_dom"/>
</dbReference>
<gene>
    <name evidence="9" type="ORF">CAEBREN_12945</name>
</gene>
<feature type="domain" description="DOMON" evidence="8">
    <location>
        <begin position="1135"/>
        <end position="1250"/>
    </location>
</feature>
<dbReference type="InterPro" id="IPR000742">
    <property type="entry name" value="EGF"/>
</dbReference>
<keyword evidence="1" id="KW-0646">Protease inhibitor</keyword>
<dbReference type="CDD" id="cd09631">
    <property type="entry name" value="DOMON_DOH"/>
    <property type="match status" value="4"/>
</dbReference>
<feature type="signal peptide" evidence="5">
    <location>
        <begin position="1"/>
        <end position="17"/>
    </location>
</feature>
<evidence type="ECO:0000259" key="8">
    <source>
        <dbReference type="PROSITE" id="PS50836"/>
    </source>
</evidence>
<dbReference type="InterPro" id="IPR002919">
    <property type="entry name" value="TIL_dom"/>
</dbReference>
<dbReference type="Pfam" id="PF01826">
    <property type="entry name" value="TIL"/>
    <property type="match status" value="3"/>
</dbReference>
<feature type="chain" id="PRO_5003404340" description="DOMON domain-containing protein" evidence="5">
    <location>
        <begin position="18"/>
        <end position="1658"/>
    </location>
</feature>
<feature type="compositionally biased region" description="Low complexity" evidence="3">
    <location>
        <begin position="1293"/>
        <end position="1319"/>
    </location>
</feature>
<feature type="domain" description="DOMON" evidence="8">
    <location>
        <begin position="782"/>
        <end position="899"/>
    </location>
</feature>
<evidence type="ECO:0000256" key="3">
    <source>
        <dbReference type="SAM" id="MobiDB-lite"/>
    </source>
</evidence>
<dbReference type="Proteomes" id="UP000008068">
    <property type="component" value="Unassembled WGS sequence"/>
</dbReference>
<dbReference type="PROSITE" id="PS00022">
    <property type="entry name" value="EGF_1"/>
    <property type="match status" value="2"/>
</dbReference>
<dbReference type="PROSITE" id="PS01186">
    <property type="entry name" value="EGF_2"/>
    <property type="match status" value="1"/>
</dbReference>
<dbReference type="PROSITE" id="PS50026">
    <property type="entry name" value="EGF_3"/>
    <property type="match status" value="1"/>
</dbReference>
<name>G0N709_CAEBE</name>
<keyword evidence="4" id="KW-1133">Transmembrane helix</keyword>
<evidence type="ECO:0000256" key="4">
    <source>
        <dbReference type="SAM" id="Phobius"/>
    </source>
</evidence>